<gene>
    <name evidence="5" type="ORF">K8V82_04510</name>
</gene>
<dbReference type="SMART" id="SM00327">
    <property type="entry name" value="VWA"/>
    <property type="match status" value="1"/>
</dbReference>
<dbReference type="CDD" id="cd00198">
    <property type="entry name" value="vWFA"/>
    <property type="match status" value="1"/>
</dbReference>
<feature type="compositionally biased region" description="Low complexity" evidence="1">
    <location>
        <begin position="51"/>
        <end position="61"/>
    </location>
</feature>
<evidence type="ECO:0000256" key="3">
    <source>
        <dbReference type="SAM" id="SignalP"/>
    </source>
</evidence>
<feature type="signal peptide" evidence="3">
    <location>
        <begin position="1"/>
        <end position="38"/>
    </location>
</feature>
<dbReference type="InterPro" id="IPR026345">
    <property type="entry name" value="Adh_isopep-form_adh_dom"/>
</dbReference>
<keyword evidence="3" id="KW-0732">Signal</keyword>
<evidence type="ECO:0000256" key="2">
    <source>
        <dbReference type="SAM" id="Phobius"/>
    </source>
</evidence>
<dbReference type="InterPro" id="IPR038174">
    <property type="entry name" value="Strep_pil_link_sf"/>
</dbReference>
<dbReference type="NCBIfam" id="TIGR03786">
    <property type="entry name" value="strep_pil_rpt"/>
    <property type="match status" value="6"/>
</dbReference>
<feature type="domain" description="VWFA" evidence="4">
    <location>
        <begin position="130"/>
        <end position="391"/>
    </location>
</feature>
<dbReference type="Pfam" id="PF17998">
    <property type="entry name" value="AgI_II_C2"/>
    <property type="match status" value="1"/>
</dbReference>
<keyword evidence="2" id="KW-0812">Transmembrane</keyword>
<dbReference type="NCBIfam" id="TIGR01451">
    <property type="entry name" value="B_ant_repeat"/>
    <property type="match status" value="2"/>
</dbReference>
<dbReference type="InterPro" id="IPR055382">
    <property type="entry name" value="DUF7601"/>
</dbReference>
<dbReference type="Gene3D" id="2.60.40.3050">
    <property type="match status" value="6"/>
</dbReference>
<dbReference type="EMBL" id="DYVY01000071">
    <property type="protein sequence ID" value="HJF94035.1"/>
    <property type="molecule type" value="Genomic_DNA"/>
</dbReference>
<evidence type="ECO:0000259" key="4">
    <source>
        <dbReference type="PROSITE" id="PS50234"/>
    </source>
</evidence>
<accession>A0A921I016</accession>
<dbReference type="Pfam" id="PF24547">
    <property type="entry name" value="DUF7601"/>
    <property type="match status" value="1"/>
</dbReference>
<dbReference type="InterPro" id="IPR036465">
    <property type="entry name" value="vWFA_dom_sf"/>
</dbReference>
<organism evidence="5 6">
    <name type="scientific">Lachnoclostridium phocaeense</name>
    <dbReference type="NCBI Taxonomy" id="1871021"/>
    <lineage>
        <taxon>Bacteria</taxon>
        <taxon>Bacillati</taxon>
        <taxon>Bacillota</taxon>
        <taxon>Clostridia</taxon>
        <taxon>Lachnospirales</taxon>
        <taxon>Lachnospiraceae</taxon>
    </lineage>
</organism>
<protein>
    <submittedName>
        <fullName evidence="5">DUF5979 domain-containing protein</fullName>
    </submittedName>
</protein>
<reference evidence="5" key="2">
    <citation type="submission" date="2021-09" db="EMBL/GenBank/DDBJ databases">
        <authorList>
            <person name="Gilroy R."/>
        </authorList>
    </citation>
    <scope>NUCLEOTIDE SEQUENCE</scope>
    <source>
        <strain evidence="5">ChiSjej5B23-16112</strain>
    </source>
</reference>
<evidence type="ECO:0000256" key="1">
    <source>
        <dbReference type="SAM" id="MobiDB-lite"/>
    </source>
</evidence>
<evidence type="ECO:0000313" key="6">
    <source>
        <dbReference type="Proteomes" id="UP000769156"/>
    </source>
</evidence>
<dbReference type="Gene3D" id="3.40.50.410">
    <property type="entry name" value="von Willebrand factor, type A domain"/>
    <property type="match status" value="1"/>
</dbReference>
<dbReference type="InterPro" id="IPR022464">
    <property type="entry name" value="Strep_pil_isopept_link"/>
</dbReference>
<feature type="region of interest" description="Disordered" evidence="1">
    <location>
        <begin position="37"/>
        <end position="70"/>
    </location>
</feature>
<dbReference type="Pfam" id="PF12892">
    <property type="entry name" value="FctA"/>
    <property type="match status" value="6"/>
</dbReference>
<feature type="chain" id="PRO_5036711198" evidence="3">
    <location>
        <begin position="39"/>
        <end position="2007"/>
    </location>
</feature>
<feature type="region of interest" description="Disordered" evidence="1">
    <location>
        <begin position="296"/>
        <end position="321"/>
    </location>
</feature>
<feature type="compositionally biased region" description="Polar residues" evidence="1">
    <location>
        <begin position="296"/>
        <end position="306"/>
    </location>
</feature>
<feature type="transmembrane region" description="Helical" evidence="2">
    <location>
        <begin position="1980"/>
        <end position="2002"/>
    </location>
</feature>
<feature type="region of interest" description="Disordered" evidence="1">
    <location>
        <begin position="1950"/>
        <end position="1977"/>
    </location>
</feature>
<name>A0A921I016_9FIRM</name>
<dbReference type="Gene3D" id="2.60.40.1140">
    <property type="entry name" value="Collagen-binding surface protein Cna, B-type domain"/>
    <property type="match status" value="1"/>
</dbReference>
<dbReference type="PROSITE" id="PS50234">
    <property type="entry name" value="VWFA"/>
    <property type="match status" value="1"/>
</dbReference>
<reference evidence="5" key="1">
    <citation type="journal article" date="2021" name="PeerJ">
        <title>Extensive microbial diversity within the chicken gut microbiome revealed by metagenomics and culture.</title>
        <authorList>
            <person name="Gilroy R."/>
            <person name="Ravi A."/>
            <person name="Getino M."/>
            <person name="Pursley I."/>
            <person name="Horton D.L."/>
            <person name="Alikhan N.F."/>
            <person name="Baker D."/>
            <person name="Gharbi K."/>
            <person name="Hall N."/>
            <person name="Watson M."/>
            <person name="Adriaenssens E.M."/>
            <person name="Foster-Nyarko E."/>
            <person name="Jarju S."/>
            <person name="Secka A."/>
            <person name="Antonio M."/>
            <person name="Oren A."/>
            <person name="Chaudhuri R.R."/>
            <person name="La Ragione R."/>
            <person name="Hildebrand F."/>
            <person name="Pallen M.J."/>
        </authorList>
    </citation>
    <scope>NUCLEOTIDE SEQUENCE</scope>
    <source>
        <strain evidence="5">ChiSjej5B23-16112</strain>
    </source>
</reference>
<keyword evidence="2" id="KW-1133">Transmembrane helix</keyword>
<dbReference type="Proteomes" id="UP000769156">
    <property type="component" value="Unassembled WGS sequence"/>
</dbReference>
<dbReference type="SUPFAM" id="SSF53300">
    <property type="entry name" value="vWA-like"/>
    <property type="match status" value="1"/>
</dbReference>
<keyword evidence="2" id="KW-0472">Membrane</keyword>
<comment type="caution">
    <text evidence="5">The sequence shown here is derived from an EMBL/GenBank/DDBJ whole genome shotgun (WGS) entry which is preliminary data.</text>
</comment>
<dbReference type="InterPro" id="IPR002035">
    <property type="entry name" value="VWF_A"/>
</dbReference>
<dbReference type="InterPro" id="IPR047589">
    <property type="entry name" value="DUF11_rpt"/>
</dbReference>
<evidence type="ECO:0000313" key="5">
    <source>
        <dbReference type="EMBL" id="HJF94035.1"/>
    </source>
</evidence>
<dbReference type="Gene3D" id="2.60.40.740">
    <property type="match status" value="2"/>
</dbReference>
<sequence length="2007" mass="214145">MQERNKKVAKKKRHRRLLSLFLTFAMALSMAGSMSSYAADGTQDGDGSAPARTATAGAVRTADGDTTDAYTLGKPDSTRYDGRVWVDKSVSAEDSVDFENGKTVQNNSDFLVTYSALATSMNTVGQTPTDTVFILDLSASMTWGYDKSGEAVSQDSSRLQAMVDSMNSAIDILVKANPQNRIAIVTFNGTSEDAQALIPNLMTGEDVLQKVDKGNYLEISDYNYTVGKDDGKAKVYCNITNKTASTAGGTNIQSGLFRGMSILANAKDTTADVNGQTVTRVPNVILMSDGAPTTFSSSTDATYTNDKGQERTGKITNETDLDSDKPVYSGTWWKTNSGVAIGSGDNDNPDSADGLMTLLTASYFKNAISNHYYPNSDEEANVYTIGFGTDVQDDDMAAMANLVLNPGENLSANTRYDEVDQVGSAWDTYATAKDEAIVQAPIGDGKKTRKVDFHVERCNESENNPTSLNYPTNYYAAENDEDLDQIFKDIANLITSQVSAPTEVTGNPLESGFITYTDTTGQYMEIKDVTTLIFMDQPLQVTEKSASADGSSRTYEAASYEYDNPAYPGEKYNTTQIKIEVTDNRDHTQTIKVEIPAALIPLRVNTITLDKDGDPFYSETTGNLPLRLCYEVGLDEEIDAETLQDVDADYISSNMDNGIVNFYSNKYVANSQGADKGVGATVTFEAATTNPFYFIQEDTPLYSDEKGTPATGDFDETNTYYLEVSYYVGSDGAVREETDYVARSGATLAGYVEKTNTGELYIKKGAPRLGNLEDLTAPKASGENKTGTYANYREPLFVYDDPGEANAQEGHFLVLLGNNGKLSVPYLRKDVTTPEDTSTSIDGQLVGVGDTLHYTIDWANTAVGGDGSPADAEVTVTDILPAGTSYVGGSAEAYLDTANGSSNITDSSAVRIGVNGDTVTWTIQAKAGESGTVSFDVKVEDTAVNNDGNAILNKATIAVGTNTYTTNTTVNYVPEKSVDTGDTTADSAQVGDTLTYTITYVNPTGQPADITITDTLDKGLTFVPNSASDGGSYDEGSRTVTWNLKNVPADPQTGTVTFQATVNEDAETVIKNTAQVGHEPAVVVDTNTTETQVETGSLVISKTVQGTNDTSVDFTFTVELTDKNNNPLTGKYEFTGTSDGTTSYTGNVTNGGKVTLRAGGSIEITGLPAGATYKVTEVQTAGYTPDEAVKTGTIPVNDKATAAFTNTYSTTSAVLQGSTYLEVEKQFTGKDWTDEEFTFALTQTGGNEANVTLPQNASGISINKDTTDHKAAFGDITFKAPGEYKFEIAEVIPTEPGQITYDTHKMEITVNVTDNGQGALVIQAADVTTGSQVFKNTFTPQSTTAAIQVKKAMAGRELRDSDVFKFTIQPQNGAPATTLTEAQNSKDTVSFGTATFGTEGIYTYLITENEEPTVPGVTNSRQQITATVQVDYDEATGQFSSSVSYTGGDGDAQDTFTNTYQAAPVVPAEFEAGITGTKTVAASDGNAYTIQGREFSFTLTPDAGNPDSDPIREAVTVSNDKDGNIVFVDGPVTYTEDGEYTYTIREKSEGVPAGISIDDTEYKITVHVKDTGDGQLTAEVTMTKDGNGTDAITFENHYDPAKTSIVISGTKTLEGKTLEDGMFTFQLTPIDGAPMPQSGNTARNTGGTFAFGAIDYTQTGVYHYQVSEVNGGEAEYAYDTTVYDVTVTVTDENGQLKATADGAENIGFVNRYTPAPVTLTGETALRAHKTLTGRELNEGEFVFQLKDADGHVVGEAANSADGSVVFADLTFDQAGQYTYTISEKINGVGGITYDQTVYTVQIHVTDEGGYLAADVQYYDDQGAGAEVPEFENTYSPASTAVSFGASKTLTGRDLKDGEFTFVLKDGDGQTVAEAKNSVDGTVRFDELTFDQTGTYTYTVSEVKGQDANITYDETVYTAVVEVTDGLEGSLVAQVTDADGNALHMTFNNKYNEPAKETPGGTSGDEPEGPGAVRTGDTAPILPAAGAMAAALAVILAMTGTIVRRRRR</sequence>
<proteinExistence type="predicted"/>